<dbReference type="Gene3D" id="3.30.450.40">
    <property type="match status" value="1"/>
</dbReference>
<dbReference type="Gene3D" id="3.30.450.20">
    <property type="entry name" value="PAS domain"/>
    <property type="match status" value="1"/>
</dbReference>
<feature type="transmembrane region" description="Helical" evidence="1">
    <location>
        <begin position="179"/>
        <end position="200"/>
    </location>
</feature>
<dbReference type="Proteomes" id="UP000705867">
    <property type="component" value="Unassembled WGS sequence"/>
</dbReference>
<dbReference type="PANTHER" id="PTHR44757">
    <property type="entry name" value="DIGUANYLATE CYCLASE DGCP"/>
    <property type="match status" value="1"/>
</dbReference>
<dbReference type="InterPro" id="IPR035965">
    <property type="entry name" value="PAS-like_dom_sf"/>
</dbReference>
<dbReference type="InterPro" id="IPR029016">
    <property type="entry name" value="GAF-like_dom_sf"/>
</dbReference>
<reference evidence="4" key="2">
    <citation type="submission" date="2021-08" db="EMBL/GenBank/DDBJ databases">
        <authorList>
            <person name="Dalcin Martins P."/>
        </authorList>
    </citation>
    <scope>NUCLEOTIDE SEQUENCE</scope>
    <source>
        <strain evidence="4">MAG_39</strain>
    </source>
</reference>
<dbReference type="InterPro" id="IPR000700">
    <property type="entry name" value="PAS-assoc_C"/>
</dbReference>
<dbReference type="NCBIfam" id="TIGR00229">
    <property type="entry name" value="sensory_box"/>
    <property type="match status" value="1"/>
</dbReference>
<protein>
    <submittedName>
        <fullName evidence="4">PAS domain S-box protein</fullName>
    </submittedName>
</protein>
<dbReference type="InterPro" id="IPR001610">
    <property type="entry name" value="PAC"/>
</dbReference>
<dbReference type="CDD" id="cd19410">
    <property type="entry name" value="HK9-like_sensor"/>
    <property type="match status" value="1"/>
</dbReference>
<dbReference type="EMBL" id="JAIOIV010000054">
    <property type="protein sequence ID" value="MBZ0155901.1"/>
    <property type="molecule type" value="Genomic_DNA"/>
</dbReference>
<evidence type="ECO:0000313" key="4">
    <source>
        <dbReference type="EMBL" id="MBZ0155901.1"/>
    </source>
</evidence>
<gene>
    <name evidence="4" type="ORF">K8I29_06760</name>
</gene>
<organism evidence="4 5">
    <name type="scientific">Candidatus Nitrobium versatile</name>
    <dbReference type="NCBI Taxonomy" id="2884831"/>
    <lineage>
        <taxon>Bacteria</taxon>
        <taxon>Pseudomonadati</taxon>
        <taxon>Nitrospirota</taxon>
        <taxon>Nitrospiria</taxon>
        <taxon>Nitrospirales</taxon>
        <taxon>Nitrospiraceae</taxon>
        <taxon>Candidatus Nitrobium</taxon>
    </lineage>
</organism>
<dbReference type="SMART" id="SM00091">
    <property type="entry name" value="PAS"/>
    <property type="match status" value="1"/>
</dbReference>
<dbReference type="PANTHER" id="PTHR44757:SF2">
    <property type="entry name" value="BIOFILM ARCHITECTURE MAINTENANCE PROTEIN MBAA"/>
    <property type="match status" value="1"/>
</dbReference>
<feature type="domain" description="PAC" evidence="3">
    <location>
        <begin position="291"/>
        <end position="342"/>
    </location>
</feature>
<feature type="non-terminal residue" evidence="4">
    <location>
        <position position="540"/>
    </location>
</feature>
<accession>A0A953JDT4</accession>
<dbReference type="Pfam" id="PF01590">
    <property type="entry name" value="GAF"/>
    <property type="match status" value="1"/>
</dbReference>
<evidence type="ECO:0000259" key="3">
    <source>
        <dbReference type="PROSITE" id="PS50113"/>
    </source>
</evidence>
<dbReference type="Pfam" id="PF13426">
    <property type="entry name" value="PAS_9"/>
    <property type="match status" value="1"/>
</dbReference>
<dbReference type="AlphaFoldDB" id="A0A953JDT4"/>
<reference evidence="4" key="1">
    <citation type="journal article" date="2021" name="bioRxiv">
        <title>Unraveling nitrogen, sulfur and carbon metabolic pathways and microbial community transcriptional responses to substrate deprivation and toxicity stresses in a bioreactor mimicking anoxic brackish coastal sediment conditions.</title>
        <authorList>
            <person name="Martins P.D."/>
            <person name="Echeveste M.J."/>
            <person name="Arshad A."/>
            <person name="Kurth J."/>
            <person name="Ouboter H."/>
            <person name="Jetten M.S.M."/>
            <person name="Welte C.U."/>
        </authorList>
    </citation>
    <scope>NUCLEOTIDE SEQUENCE</scope>
    <source>
        <strain evidence="4">MAG_39</strain>
    </source>
</reference>
<dbReference type="CDD" id="cd00130">
    <property type="entry name" value="PAS"/>
    <property type="match status" value="1"/>
</dbReference>
<sequence>MSKIISTGYGLAIAIFIAISLFSYVNTAQLIHHIEVRTRSFAIIERLEVLLTDVMNAEMGRHDYVITGEKQHLVFYRNSAAAAERGLQEVRALVSGDPDQERRLAELEYQVKRRIANLDASIAFHRQRGFDAAAQRSFTDEGNRIYQSIEKTFNEMKNIERRMLRESGAAQKAFATRTLSTIIAGTLLGFGILFWITYSLNRVVIEKVRAESSLRESRDFLEKIMQSVTNAIYVLDRNDTFVQVNRSIGSITGYEGNELVGKPFSVLFDPDTLPRMHELFEKVCVHGLTLFHQETEIVRKDGSRRIVSLSAAPLFENSTVVGVIGAAEDITERKQAEKRLSEYIGELEARNREIGILSEMGSMLQACASSEECVSLIARWAERLFSEDSGAVYLINGQRDILEAVILWGESLPDERSITTQDCWALRMGRPYSAEISRKGMVCPHIKHEVTSALLCIPMVAQGEILGLLHLVPDGGWSGAPEERREHIMKSKEKLAETVAESIGLSVANFRLRETLFQQSIHDPLTGLYNRRYMDGLLQK</sequence>
<dbReference type="InterPro" id="IPR003018">
    <property type="entry name" value="GAF"/>
</dbReference>
<dbReference type="InterPro" id="IPR052155">
    <property type="entry name" value="Biofilm_reg_signaling"/>
</dbReference>
<dbReference type="Pfam" id="PF05227">
    <property type="entry name" value="CHASE3"/>
    <property type="match status" value="1"/>
</dbReference>
<dbReference type="SMART" id="SM00065">
    <property type="entry name" value="GAF"/>
    <property type="match status" value="1"/>
</dbReference>
<dbReference type="GO" id="GO:0006355">
    <property type="term" value="P:regulation of DNA-templated transcription"/>
    <property type="evidence" value="ECO:0007669"/>
    <property type="project" value="InterPro"/>
</dbReference>
<name>A0A953JDT4_9BACT</name>
<comment type="caution">
    <text evidence="4">The sequence shown here is derived from an EMBL/GenBank/DDBJ whole genome shotgun (WGS) entry which is preliminary data.</text>
</comment>
<evidence type="ECO:0000313" key="5">
    <source>
        <dbReference type="Proteomes" id="UP000705867"/>
    </source>
</evidence>
<dbReference type="PROSITE" id="PS50113">
    <property type="entry name" value="PAC"/>
    <property type="match status" value="1"/>
</dbReference>
<keyword evidence="1" id="KW-1133">Transmembrane helix</keyword>
<dbReference type="InterPro" id="IPR000014">
    <property type="entry name" value="PAS"/>
</dbReference>
<dbReference type="SUPFAM" id="SSF55781">
    <property type="entry name" value="GAF domain-like"/>
    <property type="match status" value="1"/>
</dbReference>
<dbReference type="PROSITE" id="PS50112">
    <property type="entry name" value="PAS"/>
    <property type="match status" value="1"/>
</dbReference>
<dbReference type="SUPFAM" id="SSF55785">
    <property type="entry name" value="PYP-like sensor domain (PAS domain)"/>
    <property type="match status" value="1"/>
</dbReference>
<dbReference type="SMART" id="SM00086">
    <property type="entry name" value="PAC"/>
    <property type="match status" value="1"/>
</dbReference>
<keyword evidence="1" id="KW-0812">Transmembrane</keyword>
<feature type="domain" description="PAS" evidence="2">
    <location>
        <begin position="217"/>
        <end position="287"/>
    </location>
</feature>
<dbReference type="InterPro" id="IPR007891">
    <property type="entry name" value="CHASE3"/>
</dbReference>
<evidence type="ECO:0000256" key="1">
    <source>
        <dbReference type="SAM" id="Phobius"/>
    </source>
</evidence>
<proteinExistence type="predicted"/>
<keyword evidence="1" id="KW-0472">Membrane</keyword>
<evidence type="ECO:0000259" key="2">
    <source>
        <dbReference type="PROSITE" id="PS50112"/>
    </source>
</evidence>